<evidence type="ECO:0000256" key="6">
    <source>
        <dbReference type="ARBA" id="ARBA00022932"/>
    </source>
</evidence>
<organism evidence="9 10">
    <name type="scientific">Candidatus Portiera aleyrodidarum MED</name>
    <name type="common">Bemisia tabaci</name>
    <dbReference type="NCBI Taxonomy" id="1163752"/>
    <lineage>
        <taxon>Bacteria</taxon>
        <taxon>Pseudomonadati</taxon>
        <taxon>Pseudomonadota</taxon>
        <taxon>Gammaproteobacteria</taxon>
        <taxon>Candidatus Johnevansiales</taxon>
        <taxon>Candidatus Johnevansiaceae</taxon>
        <taxon>Candidatus Portiera</taxon>
    </lineage>
</organism>
<evidence type="ECO:0000313" key="9">
    <source>
        <dbReference type="EMBL" id="AJF24111.1"/>
    </source>
</evidence>
<dbReference type="NCBIfam" id="NF004226">
    <property type="entry name" value="PRK05673.1"/>
    <property type="match status" value="1"/>
</dbReference>
<dbReference type="Pfam" id="PF02811">
    <property type="entry name" value="PHP"/>
    <property type="match status" value="1"/>
</dbReference>
<protein>
    <recommendedName>
        <fullName evidence="2">DNA polymerase III subunit alpha</fullName>
        <ecNumber evidence="1">2.7.7.7</ecNumber>
    </recommendedName>
</protein>
<dbReference type="GO" id="GO:0003887">
    <property type="term" value="F:DNA-directed DNA polymerase activity"/>
    <property type="evidence" value="ECO:0007669"/>
    <property type="project" value="UniProtKB-KW"/>
</dbReference>
<evidence type="ECO:0000256" key="7">
    <source>
        <dbReference type="ARBA" id="ARBA00049244"/>
    </source>
</evidence>
<proteinExistence type="predicted"/>
<name>A0AAU8RPW3_9GAMM</name>
<accession>A0AAU8RPW3</accession>
<dbReference type="InterPro" id="IPR003141">
    <property type="entry name" value="Pol/His_phosphatase_N"/>
</dbReference>
<dbReference type="EC" id="2.7.7.7" evidence="1"/>
<dbReference type="InterPro" id="IPR011708">
    <property type="entry name" value="DNA_pol3_alpha_NTPase_dom"/>
</dbReference>
<dbReference type="InterPro" id="IPR029460">
    <property type="entry name" value="DNAPol_HHH"/>
</dbReference>
<reference evidence="9 10" key="1">
    <citation type="submission" date="2014-04" db="EMBL/GenBank/DDBJ databases">
        <title>Genome reduction and metabolic complementation of the dual endosymbionts in the whitefly Bemisia tabaci.</title>
        <authorList>
            <person name="Rao Q."/>
            <person name="Rollat-Farnier P.-A."/>
            <person name="Zhang Z.-X."/>
            <person name="Santos-Garcia D."/>
            <person name="Silva F.J."/>
            <person name="Moya A."/>
            <person name="Zhu D.-T."/>
            <person name="Klein C.C."/>
            <person name="Vavre F."/>
            <person name="Sagot M.-F."/>
            <person name="Liu S.-S."/>
            <person name="Mouton L."/>
            <person name="Wang X.-W."/>
        </authorList>
    </citation>
    <scope>NUCLEOTIDE SEQUENCE [LARGE SCALE GENOMIC DNA]</scope>
    <source>
        <strain evidence="9 10">BT-Q</strain>
    </source>
</reference>
<dbReference type="EMBL" id="CP007563">
    <property type="protein sequence ID" value="AJF24111.1"/>
    <property type="molecule type" value="Genomic_DNA"/>
</dbReference>
<comment type="catalytic activity">
    <reaction evidence="7">
        <text>DNA(n) + a 2'-deoxyribonucleoside 5'-triphosphate = DNA(n+1) + diphosphate</text>
        <dbReference type="Rhea" id="RHEA:22508"/>
        <dbReference type="Rhea" id="RHEA-COMP:17339"/>
        <dbReference type="Rhea" id="RHEA-COMP:17340"/>
        <dbReference type="ChEBI" id="CHEBI:33019"/>
        <dbReference type="ChEBI" id="CHEBI:61560"/>
        <dbReference type="ChEBI" id="CHEBI:173112"/>
        <dbReference type="EC" id="2.7.7.7"/>
    </reaction>
</comment>
<dbReference type="Gene3D" id="3.20.20.140">
    <property type="entry name" value="Metal-dependent hydrolases"/>
    <property type="match status" value="1"/>
</dbReference>
<keyword evidence="4" id="KW-0548">Nucleotidyltransferase</keyword>
<keyword evidence="6" id="KW-0239">DNA-directed DNA polymerase</keyword>
<evidence type="ECO:0000256" key="5">
    <source>
        <dbReference type="ARBA" id="ARBA00022705"/>
    </source>
</evidence>
<dbReference type="GO" id="GO:0008408">
    <property type="term" value="F:3'-5' exonuclease activity"/>
    <property type="evidence" value="ECO:0007669"/>
    <property type="project" value="InterPro"/>
</dbReference>
<feature type="domain" description="Polymerase/histidinol phosphatase N-terminal" evidence="8">
    <location>
        <begin position="5"/>
        <end position="72"/>
    </location>
</feature>
<sequence>MKTFIHLRIHTEFSLTNSIIKIKSLMNKIIKLRIPASCVTDDNNVYSFIKYYNTSIISGIKPLLGCELQINYKHKIYILTFIAMNSTGYFNIFKLITLSCKSLLQKQYILKFSKGLIIMSGINKGKIGFFLISNNIKKAILLINKLIKQFKGRLYLEIQRICLQKEEYLLAKSIYVANNSKTAIVATNDVMFVQKLAYDIHKTRVLIHEDNLIKKANQKMFYNKEQYFKNPIAMIVLFKDIPEAIENSIMIAIRCNITLKKNTVYFPISYLSNSVNISKYFVLLSNKRLNHRLITTNIFKMKKVIKYKIRLYEELTIIVSMGFCDYFFIVMNFIKWAKNTSIPVGPGRGSGAGSLVAYALEITDVDPIKYDLLFERFLNPERIMMPDFDVDFCMKKRDKVIDYVTNFYGKKLVAHLVTYSAMSAKSIIRDVTRVKGKPLWLGEKISKLIPVDLGISLKRAFNKILEIRKLIENNKEAKRIWTSSLKLEGIIKGIGRHAGGIIIAPKKIINYYPLICDDEEKNIIQVDKNDVKYLGLIKFDFLGLRTLTVIYLSLYFINNSKKPTREIYNIPLNDFKSFSLLNKAETCSTFQLESQGMKELIKKIKPNNITDIIALLSLFRPGPIKSGIVDEFIKRKNGEYTNCSYFDESIKPILRSTYGLILYQEQVMRITNKLTGCSLGRADLFRRAIQKKNNIKKYRKIFVKDCVINKLKRYTALKKFEVIKKFAGYSFNKSHSTAYGLISYKTIWLKSNYPSQYMASVLSTEIYNIDKIMQNISECKRINLIVIPPNINISIYNFSVNIQKNIVYGLGAIKGVGKDLIYNLIGNRKKNGLFFNLFDFYNRIPVLNLNKRIFSALLFSGCLDNISPYRKNMLYTINTAIRITYQNKYTRIIGINKLFIYTDYKLYEYVKQNKQIALLIGEITTLGFYISFFNS</sequence>
<keyword evidence="5" id="KW-0235">DNA replication</keyword>
<evidence type="ECO:0000259" key="8">
    <source>
        <dbReference type="SMART" id="SM00481"/>
    </source>
</evidence>
<dbReference type="InterPro" id="IPR041931">
    <property type="entry name" value="DNA_pol3_alpha_thumb_dom"/>
</dbReference>
<keyword evidence="3" id="KW-0808">Transferase</keyword>
<evidence type="ECO:0000256" key="4">
    <source>
        <dbReference type="ARBA" id="ARBA00022695"/>
    </source>
</evidence>
<dbReference type="Pfam" id="PF07733">
    <property type="entry name" value="DNA_pol3_alpha"/>
    <property type="match status" value="1"/>
</dbReference>
<dbReference type="Gene3D" id="1.10.10.1600">
    <property type="entry name" value="Bacterial DNA polymerase III alpha subunit, thumb domain"/>
    <property type="match status" value="1"/>
</dbReference>
<dbReference type="RefSeq" id="WP_014975164.1">
    <property type="nucleotide sequence ID" value="NZ_CP007563.1"/>
</dbReference>
<dbReference type="AlphaFoldDB" id="A0AAU8RPW3"/>
<dbReference type="InterPro" id="IPR004805">
    <property type="entry name" value="DnaE2/DnaE/PolC"/>
</dbReference>
<dbReference type="SUPFAM" id="SSF89550">
    <property type="entry name" value="PHP domain-like"/>
    <property type="match status" value="1"/>
</dbReference>
<dbReference type="InterPro" id="IPR016195">
    <property type="entry name" value="Pol/histidinol_Pase-like"/>
</dbReference>
<gene>
    <name evidence="9" type="ORF">O3E_01020</name>
</gene>
<dbReference type="Proteomes" id="UP000031624">
    <property type="component" value="Chromosome"/>
</dbReference>
<dbReference type="PANTHER" id="PTHR32294">
    <property type="entry name" value="DNA POLYMERASE III SUBUNIT ALPHA"/>
    <property type="match status" value="1"/>
</dbReference>
<dbReference type="Gene3D" id="1.10.150.870">
    <property type="match status" value="1"/>
</dbReference>
<dbReference type="GO" id="GO:0006260">
    <property type="term" value="P:DNA replication"/>
    <property type="evidence" value="ECO:0007669"/>
    <property type="project" value="UniProtKB-KW"/>
</dbReference>
<dbReference type="InterPro" id="IPR004013">
    <property type="entry name" value="PHP_dom"/>
</dbReference>
<dbReference type="NCBIfam" id="TIGR00594">
    <property type="entry name" value="polc"/>
    <property type="match status" value="1"/>
</dbReference>
<dbReference type="Pfam" id="PF14579">
    <property type="entry name" value="HHH_6"/>
    <property type="match status" value="1"/>
</dbReference>
<evidence type="ECO:0000256" key="3">
    <source>
        <dbReference type="ARBA" id="ARBA00022679"/>
    </source>
</evidence>
<evidence type="ECO:0000313" key="10">
    <source>
        <dbReference type="Proteomes" id="UP000031624"/>
    </source>
</evidence>
<dbReference type="KEGG" id="paly:O3E_01020"/>
<evidence type="ECO:0000256" key="2">
    <source>
        <dbReference type="ARBA" id="ARBA00019114"/>
    </source>
</evidence>
<dbReference type="PANTHER" id="PTHR32294:SF0">
    <property type="entry name" value="DNA POLYMERASE III SUBUNIT ALPHA"/>
    <property type="match status" value="1"/>
</dbReference>
<dbReference type="SMART" id="SM00481">
    <property type="entry name" value="POLIIIAc"/>
    <property type="match status" value="1"/>
</dbReference>
<evidence type="ECO:0000256" key="1">
    <source>
        <dbReference type="ARBA" id="ARBA00012417"/>
    </source>
</evidence>
<dbReference type="InterPro" id="IPR040982">
    <property type="entry name" value="DNA_pol3_finger"/>
</dbReference>
<dbReference type="Pfam" id="PF17657">
    <property type="entry name" value="DNA_pol3_finger"/>
    <property type="match status" value="1"/>
</dbReference>